<dbReference type="Gene3D" id="3.30.160.20">
    <property type="match status" value="1"/>
</dbReference>
<reference evidence="16 17" key="1">
    <citation type="submission" date="2017-11" db="EMBL/GenBank/DDBJ databases">
        <title>Genome sequence of Entomoplasma melaleucae M1 (ATCC 49191).</title>
        <authorList>
            <person name="Lo W.-S."/>
            <person name="Gasparich G.E."/>
            <person name="Kuo C.-H."/>
        </authorList>
    </citation>
    <scope>NUCLEOTIDE SEQUENCE [LARGE SCALE GENOMIC DNA]</scope>
    <source>
        <strain evidence="16 17">M1</strain>
    </source>
</reference>
<comment type="similarity">
    <text evidence="2">Belongs to the ribonuclease III family.</text>
</comment>
<dbReference type="SMART" id="SM00535">
    <property type="entry name" value="RIBOc"/>
    <property type="match status" value="1"/>
</dbReference>
<dbReference type="PROSITE" id="PS00517">
    <property type="entry name" value="RNASE_3_1"/>
    <property type="match status" value="1"/>
</dbReference>
<evidence type="ECO:0000256" key="13">
    <source>
        <dbReference type="HAMAP-Rule" id="MF_00104"/>
    </source>
</evidence>
<keyword evidence="13" id="KW-0963">Cytoplasm</keyword>
<name>A0A2K8NWD9_9MOLU</name>
<feature type="active site" evidence="13">
    <location>
        <position position="50"/>
    </location>
</feature>
<evidence type="ECO:0000256" key="2">
    <source>
        <dbReference type="ARBA" id="ARBA00010183"/>
    </source>
</evidence>
<dbReference type="GO" id="GO:0006397">
    <property type="term" value="P:mRNA processing"/>
    <property type="evidence" value="ECO:0007669"/>
    <property type="project" value="UniProtKB-UniRule"/>
</dbReference>
<dbReference type="InterPro" id="IPR014720">
    <property type="entry name" value="dsRBD_dom"/>
</dbReference>
<dbReference type="EC" id="3.1.26.3" evidence="13"/>
<keyword evidence="6 13" id="KW-0540">Nuclease</keyword>
<evidence type="ECO:0000313" key="17">
    <source>
        <dbReference type="Proteomes" id="UP000231896"/>
    </source>
</evidence>
<dbReference type="Gene3D" id="1.10.1520.10">
    <property type="entry name" value="Ribonuclease III domain"/>
    <property type="match status" value="1"/>
</dbReference>
<comment type="subunit">
    <text evidence="13">Homodimer.</text>
</comment>
<dbReference type="PROSITE" id="PS50142">
    <property type="entry name" value="RNASE_3_2"/>
    <property type="match status" value="1"/>
</dbReference>
<keyword evidence="11 13" id="KW-0694">RNA-binding</keyword>
<accession>A0A2K8NWD9</accession>
<keyword evidence="5 13" id="KW-0819">tRNA processing</keyword>
<dbReference type="HAMAP" id="MF_00104">
    <property type="entry name" value="RNase_III"/>
    <property type="match status" value="1"/>
</dbReference>
<evidence type="ECO:0000256" key="12">
    <source>
        <dbReference type="ARBA" id="ARBA00049596"/>
    </source>
</evidence>
<dbReference type="NCBIfam" id="TIGR02191">
    <property type="entry name" value="RNaseIII"/>
    <property type="match status" value="1"/>
</dbReference>
<dbReference type="GO" id="GO:0008033">
    <property type="term" value="P:tRNA processing"/>
    <property type="evidence" value="ECO:0007669"/>
    <property type="project" value="UniProtKB-KW"/>
</dbReference>
<keyword evidence="8 13" id="KW-0255">Endonuclease</keyword>
<dbReference type="InterPro" id="IPR000999">
    <property type="entry name" value="RNase_III_dom"/>
</dbReference>
<protein>
    <recommendedName>
        <fullName evidence="13">Ribonuclease 3</fullName>
        <ecNumber evidence="13">3.1.26.3</ecNumber>
    </recommendedName>
    <alternativeName>
        <fullName evidence="13">Ribonuclease III</fullName>
        <shortName evidence="13">RNase III</shortName>
    </alternativeName>
</protein>
<dbReference type="CDD" id="cd10845">
    <property type="entry name" value="DSRM_RNAse_III_family"/>
    <property type="match status" value="1"/>
</dbReference>
<keyword evidence="7 13" id="KW-0479">Metal-binding</keyword>
<comment type="catalytic activity">
    <reaction evidence="1 13">
        <text>Endonucleolytic cleavage to 5'-phosphomonoester.</text>
        <dbReference type="EC" id="3.1.26.3"/>
    </reaction>
</comment>
<dbReference type="SUPFAM" id="SSF54768">
    <property type="entry name" value="dsRNA-binding domain-like"/>
    <property type="match status" value="1"/>
</dbReference>
<dbReference type="PANTHER" id="PTHR14950:SF37">
    <property type="entry name" value="ENDORIBONUCLEASE DICER"/>
    <property type="match status" value="1"/>
</dbReference>
<dbReference type="Pfam" id="PF00035">
    <property type="entry name" value="dsrm"/>
    <property type="match status" value="1"/>
</dbReference>
<dbReference type="STRING" id="1408435.GCA_000685885_01152"/>
<feature type="binding site" evidence="13">
    <location>
        <position position="119"/>
    </location>
    <ligand>
        <name>Mg(2+)</name>
        <dbReference type="ChEBI" id="CHEBI:18420"/>
    </ligand>
</feature>
<evidence type="ECO:0000256" key="9">
    <source>
        <dbReference type="ARBA" id="ARBA00022801"/>
    </source>
</evidence>
<keyword evidence="9 13" id="KW-0378">Hydrolase</keyword>
<evidence type="ECO:0000256" key="4">
    <source>
        <dbReference type="ARBA" id="ARBA00022664"/>
    </source>
</evidence>
<dbReference type="SMART" id="SM00358">
    <property type="entry name" value="DSRM"/>
    <property type="match status" value="1"/>
</dbReference>
<keyword evidence="13" id="KW-0699">rRNA-binding</keyword>
<keyword evidence="3 13" id="KW-0698">rRNA processing</keyword>
<gene>
    <name evidence="13 16" type="primary">rnc</name>
    <name evidence="16" type="ORF">EMELA_v1c02930</name>
</gene>
<comment type="function">
    <text evidence="12 13">Digests double-stranded RNA. Involved in the processing of primary rRNA transcript to yield the immediate precursors to the large and small rRNAs (23S and 16S). Processes some mRNAs, and tRNAs when they are encoded in the rRNA operon. Processes pre-crRNA and tracrRNA of type II CRISPR loci if present in the organism.</text>
</comment>
<dbReference type="Pfam" id="PF14622">
    <property type="entry name" value="Ribonucleas_3_3"/>
    <property type="match status" value="1"/>
</dbReference>
<evidence type="ECO:0000259" key="14">
    <source>
        <dbReference type="PROSITE" id="PS50137"/>
    </source>
</evidence>
<evidence type="ECO:0000313" key="16">
    <source>
        <dbReference type="EMBL" id="ATZ17866.1"/>
    </source>
</evidence>
<feature type="binding site" evidence="13">
    <location>
        <position position="46"/>
    </location>
    <ligand>
        <name>Mg(2+)</name>
        <dbReference type="ChEBI" id="CHEBI:18420"/>
    </ligand>
</feature>
<sequence length="236" mass="27171">MTNMTMHEFFKQFGIKINDSKIFDIAVTHNSYANENKINETYQRLEFLGDAVLQMYVSKFLYLNFTKANEGKLTKTRSDVVRQETLSEVAKMINLGPIIRLGEGEIKSKGYEKPSILSDVYEAVTAAIYLDQTEEVLIEWIKATILKYLDKNDYKELNHDFKSELQEIIQAEVRSDLEYKVESQIHIEKENKIKYTVSVNLDGKKYGVGKGYSKQEASQNAAKDCLNKLKKPTKVN</sequence>
<dbReference type="InterPro" id="IPR036389">
    <property type="entry name" value="RNase_III_sf"/>
</dbReference>
<dbReference type="PROSITE" id="PS50137">
    <property type="entry name" value="DS_RBD"/>
    <property type="match status" value="1"/>
</dbReference>
<organism evidence="16 17">
    <name type="scientific">Mesoplasma melaleucae</name>
    <dbReference type="NCBI Taxonomy" id="81459"/>
    <lineage>
        <taxon>Bacteria</taxon>
        <taxon>Bacillati</taxon>
        <taxon>Mycoplasmatota</taxon>
        <taxon>Mollicutes</taxon>
        <taxon>Entomoplasmatales</taxon>
        <taxon>Entomoplasmataceae</taxon>
        <taxon>Mesoplasma</taxon>
    </lineage>
</organism>
<dbReference type="AlphaFoldDB" id="A0A2K8NWD9"/>
<dbReference type="GO" id="GO:0019843">
    <property type="term" value="F:rRNA binding"/>
    <property type="evidence" value="ECO:0007669"/>
    <property type="project" value="UniProtKB-KW"/>
</dbReference>
<dbReference type="EMBL" id="CP024964">
    <property type="protein sequence ID" value="ATZ17866.1"/>
    <property type="molecule type" value="Genomic_DNA"/>
</dbReference>
<keyword evidence="10 13" id="KW-0460">Magnesium</keyword>
<dbReference type="Proteomes" id="UP000231896">
    <property type="component" value="Chromosome"/>
</dbReference>
<dbReference type="InterPro" id="IPR011907">
    <property type="entry name" value="RNase_III"/>
</dbReference>
<dbReference type="GO" id="GO:0046872">
    <property type="term" value="F:metal ion binding"/>
    <property type="evidence" value="ECO:0007669"/>
    <property type="project" value="UniProtKB-KW"/>
</dbReference>
<evidence type="ECO:0000256" key="3">
    <source>
        <dbReference type="ARBA" id="ARBA00022552"/>
    </source>
</evidence>
<dbReference type="SUPFAM" id="SSF69065">
    <property type="entry name" value="RNase III domain-like"/>
    <property type="match status" value="1"/>
</dbReference>
<evidence type="ECO:0000256" key="11">
    <source>
        <dbReference type="ARBA" id="ARBA00022884"/>
    </source>
</evidence>
<evidence type="ECO:0000256" key="1">
    <source>
        <dbReference type="ARBA" id="ARBA00000109"/>
    </source>
</evidence>
<feature type="active site" evidence="13">
    <location>
        <position position="122"/>
    </location>
</feature>
<feature type="domain" description="DRBM" evidence="14">
    <location>
        <begin position="160"/>
        <end position="231"/>
    </location>
</feature>
<feature type="binding site" evidence="13">
    <location>
        <position position="122"/>
    </location>
    <ligand>
        <name>Mg(2+)</name>
        <dbReference type="ChEBI" id="CHEBI:18420"/>
    </ligand>
</feature>
<dbReference type="CDD" id="cd00593">
    <property type="entry name" value="RIBOc"/>
    <property type="match status" value="1"/>
</dbReference>
<comment type="cofactor">
    <cofactor evidence="13">
        <name>Mg(2+)</name>
        <dbReference type="ChEBI" id="CHEBI:18420"/>
    </cofactor>
</comment>
<evidence type="ECO:0000256" key="6">
    <source>
        <dbReference type="ARBA" id="ARBA00022722"/>
    </source>
</evidence>
<keyword evidence="17" id="KW-1185">Reference proteome</keyword>
<dbReference type="FunFam" id="1.10.1520.10:FF:000001">
    <property type="entry name" value="Ribonuclease 3"/>
    <property type="match status" value="1"/>
</dbReference>
<feature type="domain" description="RNase III" evidence="15">
    <location>
        <begin position="6"/>
        <end position="133"/>
    </location>
</feature>
<evidence type="ECO:0000259" key="15">
    <source>
        <dbReference type="PROSITE" id="PS50142"/>
    </source>
</evidence>
<dbReference type="KEGG" id="eml:EMELA_v1c02930"/>
<evidence type="ECO:0000256" key="7">
    <source>
        <dbReference type="ARBA" id="ARBA00022723"/>
    </source>
</evidence>
<evidence type="ECO:0000256" key="5">
    <source>
        <dbReference type="ARBA" id="ARBA00022694"/>
    </source>
</evidence>
<dbReference type="GO" id="GO:0004525">
    <property type="term" value="F:ribonuclease III activity"/>
    <property type="evidence" value="ECO:0007669"/>
    <property type="project" value="UniProtKB-UniRule"/>
</dbReference>
<dbReference type="GO" id="GO:0005737">
    <property type="term" value="C:cytoplasm"/>
    <property type="evidence" value="ECO:0007669"/>
    <property type="project" value="UniProtKB-SubCell"/>
</dbReference>
<evidence type="ECO:0000256" key="10">
    <source>
        <dbReference type="ARBA" id="ARBA00022842"/>
    </source>
</evidence>
<dbReference type="GO" id="GO:0006364">
    <property type="term" value="P:rRNA processing"/>
    <property type="evidence" value="ECO:0007669"/>
    <property type="project" value="UniProtKB-UniRule"/>
</dbReference>
<proteinExistence type="inferred from homology"/>
<keyword evidence="4 13" id="KW-0507">mRNA processing</keyword>
<dbReference type="PANTHER" id="PTHR14950">
    <property type="entry name" value="DICER-RELATED"/>
    <property type="match status" value="1"/>
</dbReference>
<evidence type="ECO:0000256" key="8">
    <source>
        <dbReference type="ARBA" id="ARBA00022759"/>
    </source>
</evidence>
<comment type="subcellular location">
    <subcellularLocation>
        <location evidence="13">Cytoplasm</location>
    </subcellularLocation>
</comment>